<dbReference type="EMBL" id="AAMO01000001">
    <property type="protein sequence ID" value="EAQ04633.1"/>
    <property type="molecule type" value="Genomic_DNA"/>
</dbReference>
<dbReference type="InterPro" id="IPR032758">
    <property type="entry name" value="MqsA/HigA-2"/>
</dbReference>
<feature type="region of interest" description="Disordered" evidence="1">
    <location>
        <begin position="54"/>
        <end position="76"/>
    </location>
</feature>
<comment type="caution">
    <text evidence="2">The sequence shown here is derived from an EMBL/GenBank/DDBJ whole genome shotgun (WGS) entry which is preliminary data.</text>
</comment>
<gene>
    <name evidence="2" type="ORF">OB2597_05105</name>
</gene>
<reference evidence="2 3" key="1">
    <citation type="journal article" date="2010" name="J. Bacteriol.">
        <title>Genome sequences of Oceanicola granulosus HTCC2516(T) and Oceanicola batsensis HTCC2597(TDelta).</title>
        <authorList>
            <person name="Thrash J.C."/>
            <person name="Cho J.C."/>
            <person name="Vergin K.L."/>
            <person name="Giovannoni S.J."/>
        </authorList>
    </citation>
    <scope>NUCLEOTIDE SEQUENCE [LARGE SCALE GENOMIC DNA]</scope>
    <source>
        <strain evidence="3">ATCC BAA-863 / DSM 15984 / KCTC 12145 / HTCC2597</strain>
    </source>
</reference>
<dbReference type="OrthoDB" id="7349669at2"/>
<dbReference type="GO" id="GO:0003677">
    <property type="term" value="F:DNA binding"/>
    <property type="evidence" value="ECO:0007669"/>
    <property type="project" value="InterPro"/>
</dbReference>
<evidence type="ECO:0008006" key="4">
    <source>
        <dbReference type="Google" id="ProtNLM"/>
    </source>
</evidence>
<dbReference type="InterPro" id="IPR010982">
    <property type="entry name" value="Lambda_DNA-bd_dom_sf"/>
</dbReference>
<evidence type="ECO:0000313" key="3">
    <source>
        <dbReference type="Proteomes" id="UP000004318"/>
    </source>
</evidence>
<dbReference type="eggNOG" id="COG2944">
    <property type="taxonomic scope" value="Bacteria"/>
</dbReference>
<proteinExistence type="predicted"/>
<dbReference type="HOGENOM" id="CLU_2650884_0_0_5"/>
<dbReference type="Proteomes" id="UP000004318">
    <property type="component" value="Unassembled WGS sequence"/>
</dbReference>
<keyword evidence="3" id="KW-1185">Reference proteome</keyword>
<dbReference type="Pfam" id="PF15731">
    <property type="entry name" value="MqsA_antitoxin"/>
    <property type="match status" value="1"/>
</dbReference>
<organism evidence="2 3">
    <name type="scientific">Pseudooceanicola batsensis (strain ATCC BAA-863 / DSM 15984 / KCTC 12145 / HTCC2597)</name>
    <name type="common">Oceanicola batsensis</name>
    <dbReference type="NCBI Taxonomy" id="252305"/>
    <lineage>
        <taxon>Bacteria</taxon>
        <taxon>Pseudomonadati</taxon>
        <taxon>Pseudomonadota</taxon>
        <taxon>Alphaproteobacteria</taxon>
        <taxon>Rhodobacterales</taxon>
        <taxon>Paracoccaceae</taxon>
        <taxon>Pseudooceanicola</taxon>
    </lineage>
</organism>
<dbReference type="STRING" id="252305.OB2597_05105"/>
<sequence length="76" mass="7986">MRLTQSEAGNIVGGGPRAFQKYEKGVMPPSDAAVGLLEILKDDPGKIEILKRLRESHSPVPVQGSGSSGRRDGATA</sequence>
<dbReference type="Gene3D" id="1.10.260.40">
    <property type="entry name" value="lambda repressor-like DNA-binding domains"/>
    <property type="match status" value="1"/>
</dbReference>
<dbReference type="AlphaFoldDB" id="A3TSK6"/>
<dbReference type="SUPFAM" id="SSF47413">
    <property type="entry name" value="lambda repressor-like DNA-binding domains"/>
    <property type="match status" value="1"/>
</dbReference>
<evidence type="ECO:0000313" key="2">
    <source>
        <dbReference type="EMBL" id="EAQ04633.1"/>
    </source>
</evidence>
<name>A3TSK6_PSEBH</name>
<accession>A3TSK6</accession>
<evidence type="ECO:0000256" key="1">
    <source>
        <dbReference type="SAM" id="MobiDB-lite"/>
    </source>
</evidence>
<protein>
    <recommendedName>
        <fullName evidence="4">HTH cro/C1-type domain-containing protein</fullName>
    </recommendedName>
</protein>